<keyword evidence="2" id="KW-0479">Metal-binding</keyword>
<gene>
    <name evidence="8" type="ORF">DPMN_164443</name>
</gene>
<keyword evidence="3 6" id="KW-0863">Zinc-finger</keyword>
<dbReference type="SUPFAM" id="SSF57903">
    <property type="entry name" value="FYVE/PHD zinc finger"/>
    <property type="match status" value="1"/>
</dbReference>
<dbReference type="PANTHER" id="PTHR46174">
    <property type="entry name" value="CXXC-TYPE ZINC FINGER PROTEIN 1"/>
    <property type="match status" value="1"/>
</dbReference>
<evidence type="ECO:0000256" key="5">
    <source>
        <dbReference type="ARBA" id="ARBA00023242"/>
    </source>
</evidence>
<feature type="domain" description="PHD-type" evidence="7">
    <location>
        <begin position="28"/>
        <end position="78"/>
    </location>
</feature>
<evidence type="ECO:0000256" key="3">
    <source>
        <dbReference type="ARBA" id="ARBA00022771"/>
    </source>
</evidence>
<protein>
    <recommendedName>
        <fullName evidence="7">PHD-type domain-containing protein</fullName>
    </recommendedName>
</protein>
<keyword evidence="4" id="KW-0862">Zinc</keyword>
<dbReference type="Pfam" id="PF00628">
    <property type="entry name" value="PHD"/>
    <property type="match status" value="1"/>
</dbReference>
<dbReference type="EMBL" id="JAIWYP010000008">
    <property type="protein sequence ID" value="KAH3786336.1"/>
    <property type="molecule type" value="Genomic_DNA"/>
</dbReference>
<accession>A0A9D4ISC6</accession>
<name>A0A9D4ISC6_DREPO</name>
<dbReference type="Proteomes" id="UP000828390">
    <property type="component" value="Unassembled WGS sequence"/>
</dbReference>
<evidence type="ECO:0000259" key="7">
    <source>
        <dbReference type="PROSITE" id="PS50016"/>
    </source>
</evidence>
<comment type="caution">
    <text evidence="8">The sequence shown here is derived from an EMBL/GenBank/DDBJ whole genome shotgun (WGS) entry which is preliminary data.</text>
</comment>
<dbReference type="InterPro" id="IPR019786">
    <property type="entry name" value="Zinc_finger_PHD-type_CS"/>
</dbReference>
<comment type="subcellular location">
    <subcellularLocation>
        <location evidence="1">Nucleus</location>
    </subcellularLocation>
</comment>
<dbReference type="PROSITE" id="PS50016">
    <property type="entry name" value="ZF_PHD_2"/>
    <property type="match status" value="1"/>
</dbReference>
<evidence type="ECO:0000256" key="2">
    <source>
        <dbReference type="ARBA" id="ARBA00022723"/>
    </source>
</evidence>
<dbReference type="GO" id="GO:0048188">
    <property type="term" value="C:Set1C/COMPASS complex"/>
    <property type="evidence" value="ECO:0007669"/>
    <property type="project" value="InterPro"/>
</dbReference>
<dbReference type="PANTHER" id="PTHR46174:SF1">
    <property type="entry name" value="CXXC-TYPE ZINC FINGER PROTEIN 1"/>
    <property type="match status" value="1"/>
</dbReference>
<dbReference type="GO" id="GO:0045893">
    <property type="term" value="P:positive regulation of DNA-templated transcription"/>
    <property type="evidence" value="ECO:0007669"/>
    <property type="project" value="TreeGrafter"/>
</dbReference>
<dbReference type="AlphaFoldDB" id="A0A9D4ISC6"/>
<evidence type="ECO:0000256" key="4">
    <source>
        <dbReference type="ARBA" id="ARBA00022833"/>
    </source>
</evidence>
<dbReference type="InterPro" id="IPR001965">
    <property type="entry name" value="Znf_PHD"/>
</dbReference>
<evidence type="ECO:0000256" key="6">
    <source>
        <dbReference type="PROSITE-ProRule" id="PRU00146"/>
    </source>
</evidence>
<dbReference type="Gene3D" id="3.30.40.10">
    <property type="entry name" value="Zinc/RING finger domain, C3HC4 (zinc finger)"/>
    <property type="match status" value="1"/>
</dbReference>
<reference evidence="8" key="2">
    <citation type="submission" date="2020-11" db="EMBL/GenBank/DDBJ databases">
        <authorList>
            <person name="McCartney M.A."/>
            <person name="Auch B."/>
            <person name="Kono T."/>
            <person name="Mallez S."/>
            <person name="Becker A."/>
            <person name="Gohl D.M."/>
            <person name="Silverstein K.A.T."/>
            <person name="Koren S."/>
            <person name="Bechman K.B."/>
            <person name="Herman A."/>
            <person name="Abrahante J.E."/>
            <person name="Garbe J."/>
        </authorList>
    </citation>
    <scope>NUCLEOTIDE SEQUENCE</scope>
    <source>
        <strain evidence="8">Duluth1</strain>
        <tissue evidence="8">Whole animal</tissue>
    </source>
</reference>
<dbReference type="InterPro" id="IPR037869">
    <property type="entry name" value="Spp1/CFP1"/>
</dbReference>
<dbReference type="InterPro" id="IPR019787">
    <property type="entry name" value="Znf_PHD-finger"/>
</dbReference>
<evidence type="ECO:0000256" key="1">
    <source>
        <dbReference type="ARBA" id="ARBA00004123"/>
    </source>
</evidence>
<dbReference type="InterPro" id="IPR011011">
    <property type="entry name" value="Znf_FYVE_PHD"/>
</dbReference>
<dbReference type="GO" id="GO:0008270">
    <property type="term" value="F:zinc ion binding"/>
    <property type="evidence" value="ECO:0007669"/>
    <property type="project" value="UniProtKB-KW"/>
</dbReference>
<reference evidence="8" key="1">
    <citation type="journal article" date="2019" name="bioRxiv">
        <title>The Genome of the Zebra Mussel, Dreissena polymorpha: A Resource for Invasive Species Research.</title>
        <authorList>
            <person name="McCartney M.A."/>
            <person name="Auch B."/>
            <person name="Kono T."/>
            <person name="Mallez S."/>
            <person name="Zhang Y."/>
            <person name="Obille A."/>
            <person name="Becker A."/>
            <person name="Abrahante J.E."/>
            <person name="Garbe J."/>
            <person name="Badalamenti J.P."/>
            <person name="Herman A."/>
            <person name="Mangelson H."/>
            <person name="Liachko I."/>
            <person name="Sullivan S."/>
            <person name="Sone E.D."/>
            <person name="Koren S."/>
            <person name="Silverstein K.A.T."/>
            <person name="Beckman K.B."/>
            <person name="Gohl D.M."/>
        </authorList>
    </citation>
    <scope>NUCLEOTIDE SEQUENCE</scope>
    <source>
        <strain evidence="8">Duluth1</strain>
        <tissue evidence="8">Whole animal</tissue>
    </source>
</reference>
<keyword evidence="5" id="KW-0539">Nucleus</keyword>
<dbReference type="InterPro" id="IPR013083">
    <property type="entry name" value="Znf_RING/FYVE/PHD"/>
</dbReference>
<keyword evidence="9" id="KW-1185">Reference proteome</keyword>
<evidence type="ECO:0000313" key="9">
    <source>
        <dbReference type="Proteomes" id="UP000828390"/>
    </source>
</evidence>
<dbReference type="SMART" id="SM00249">
    <property type="entry name" value="PHD"/>
    <property type="match status" value="1"/>
</dbReference>
<organism evidence="8 9">
    <name type="scientific">Dreissena polymorpha</name>
    <name type="common">Zebra mussel</name>
    <name type="synonym">Mytilus polymorpha</name>
    <dbReference type="NCBI Taxonomy" id="45954"/>
    <lineage>
        <taxon>Eukaryota</taxon>
        <taxon>Metazoa</taxon>
        <taxon>Spiralia</taxon>
        <taxon>Lophotrochozoa</taxon>
        <taxon>Mollusca</taxon>
        <taxon>Bivalvia</taxon>
        <taxon>Autobranchia</taxon>
        <taxon>Heteroconchia</taxon>
        <taxon>Euheterodonta</taxon>
        <taxon>Imparidentia</taxon>
        <taxon>Neoheterodontei</taxon>
        <taxon>Myida</taxon>
        <taxon>Dreissenoidea</taxon>
        <taxon>Dreissenidae</taxon>
        <taxon>Dreissena</taxon>
    </lineage>
</organism>
<evidence type="ECO:0000313" key="8">
    <source>
        <dbReference type="EMBL" id="KAH3786336.1"/>
    </source>
</evidence>
<proteinExistence type="predicted"/>
<dbReference type="PROSITE" id="PS01359">
    <property type="entry name" value="ZF_PHD_1"/>
    <property type="match status" value="1"/>
</dbReference>
<sequence>MCKLDNLPVRLFRGQDSRDLVEDGKDKPVYCTCRGIDNGSYMIACDVCEKWLHGSCVGDTEEEGEEIDLYTCPACRACLV</sequence>